<evidence type="ECO:0000256" key="1">
    <source>
        <dbReference type="ARBA" id="ARBA00004948"/>
    </source>
</evidence>
<dbReference type="PROSITE" id="PS51257">
    <property type="entry name" value="PROKAR_LIPOPROTEIN"/>
    <property type="match status" value="1"/>
</dbReference>
<comment type="pathway">
    <text evidence="1">Cofactor biosynthesis; thiamine diphosphate biosynthesis.</text>
</comment>
<evidence type="ECO:0000259" key="6">
    <source>
        <dbReference type="Pfam" id="PF01266"/>
    </source>
</evidence>
<comment type="catalytic activity">
    <reaction evidence="4">
        <text>glycine + O2 + H2O = glyoxylate + H2O2 + NH4(+)</text>
        <dbReference type="Rhea" id="RHEA:11532"/>
        <dbReference type="ChEBI" id="CHEBI:15377"/>
        <dbReference type="ChEBI" id="CHEBI:15379"/>
        <dbReference type="ChEBI" id="CHEBI:16240"/>
        <dbReference type="ChEBI" id="CHEBI:28938"/>
        <dbReference type="ChEBI" id="CHEBI:36655"/>
        <dbReference type="ChEBI" id="CHEBI:57305"/>
        <dbReference type="EC" id="1.4.3.19"/>
    </reaction>
</comment>
<protein>
    <recommendedName>
        <fullName evidence="5">glycine oxidase</fullName>
        <ecNumber evidence="5">1.4.3.19</ecNumber>
    </recommendedName>
</protein>
<dbReference type="EC" id="1.4.3.19" evidence="5"/>
<dbReference type="GO" id="GO:0043799">
    <property type="term" value="F:glycine oxidase activity"/>
    <property type="evidence" value="ECO:0007669"/>
    <property type="project" value="UniProtKB-EC"/>
</dbReference>
<dbReference type="Gene3D" id="3.50.50.60">
    <property type="entry name" value="FAD/NAD(P)-binding domain"/>
    <property type="match status" value="1"/>
</dbReference>
<evidence type="ECO:0000256" key="2">
    <source>
        <dbReference type="ARBA" id="ARBA00022977"/>
    </source>
</evidence>
<dbReference type="PANTHER" id="PTHR13847">
    <property type="entry name" value="SARCOSINE DEHYDROGENASE-RELATED"/>
    <property type="match status" value="1"/>
</dbReference>
<dbReference type="InterPro" id="IPR012727">
    <property type="entry name" value="Gly_oxidase_ThiO"/>
</dbReference>
<dbReference type="EMBL" id="CP101914">
    <property type="protein sequence ID" value="UUI03570.1"/>
    <property type="molecule type" value="Genomic_DNA"/>
</dbReference>
<dbReference type="Gene3D" id="3.30.9.10">
    <property type="entry name" value="D-Amino Acid Oxidase, subunit A, domain 2"/>
    <property type="match status" value="1"/>
</dbReference>
<evidence type="ECO:0000256" key="5">
    <source>
        <dbReference type="ARBA" id="ARBA00050018"/>
    </source>
</evidence>
<dbReference type="NCBIfam" id="TIGR02352">
    <property type="entry name" value="thiamin_ThiO"/>
    <property type="match status" value="1"/>
</dbReference>
<dbReference type="RefSeq" id="WP_256708627.1">
    <property type="nucleotide sequence ID" value="NZ_CP101914.1"/>
</dbReference>
<proteinExistence type="predicted"/>
<dbReference type="InterPro" id="IPR006076">
    <property type="entry name" value="FAD-dep_OxRdtase"/>
</dbReference>
<accession>A0ABY5JTG0</accession>
<keyword evidence="2" id="KW-0784">Thiamine biosynthesis</keyword>
<evidence type="ECO:0000256" key="3">
    <source>
        <dbReference type="ARBA" id="ARBA00023002"/>
    </source>
</evidence>
<dbReference type="Pfam" id="PF01266">
    <property type="entry name" value="DAO"/>
    <property type="match status" value="1"/>
</dbReference>
<evidence type="ECO:0000313" key="8">
    <source>
        <dbReference type="Proteomes" id="UP001059773"/>
    </source>
</evidence>
<keyword evidence="3 7" id="KW-0560">Oxidoreductase</keyword>
<keyword evidence="8" id="KW-1185">Reference proteome</keyword>
<feature type="domain" description="FAD dependent oxidoreductase" evidence="6">
    <location>
        <begin position="8"/>
        <end position="347"/>
    </location>
</feature>
<evidence type="ECO:0000256" key="4">
    <source>
        <dbReference type="ARBA" id="ARBA00049872"/>
    </source>
</evidence>
<dbReference type="PANTHER" id="PTHR13847:SF289">
    <property type="entry name" value="GLYCINE OXIDASE"/>
    <property type="match status" value="1"/>
</dbReference>
<dbReference type="Proteomes" id="UP001059773">
    <property type="component" value="Chromosome"/>
</dbReference>
<dbReference type="SUPFAM" id="SSF54373">
    <property type="entry name" value="FAD-linked reductases, C-terminal domain"/>
    <property type="match status" value="1"/>
</dbReference>
<gene>
    <name evidence="7" type="primary">thiO</name>
    <name evidence="7" type="ORF">NP439_02420</name>
</gene>
<dbReference type="SUPFAM" id="SSF51905">
    <property type="entry name" value="FAD/NAD(P)-binding domain"/>
    <property type="match status" value="1"/>
</dbReference>
<name>A0ABY5JTG0_9BACI</name>
<organism evidence="7 8">
    <name type="scientific">Oceanobacillus jeddahense</name>
    <dbReference type="NCBI Taxonomy" id="1462527"/>
    <lineage>
        <taxon>Bacteria</taxon>
        <taxon>Bacillati</taxon>
        <taxon>Bacillota</taxon>
        <taxon>Bacilli</taxon>
        <taxon>Bacillales</taxon>
        <taxon>Bacillaceae</taxon>
        <taxon>Oceanobacillus</taxon>
    </lineage>
</organism>
<dbReference type="InterPro" id="IPR036188">
    <property type="entry name" value="FAD/NAD-bd_sf"/>
</dbReference>
<reference evidence="7" key="1">
    <citation type="submission" date="2022-07" db="EMBL/GenBank/DDBJ databases">
        <title>FELIX.</title>
        <authorList>
            <person name="Wan K.H."/>
            <person name="Park S."/>
            <person name="Lawrence Q."/>
            <person name="Eichenberger J.P."/>
            <person name="Booth B.W."/>
            <person name="Piaggio A.J."/>
            <person name="Chandler J.C."/>
            <person name="Franklin A.B."/>
            <person name="Celniker S.E."/>
        </authorList>
    </citation>
    <scope>NUCLEOTIDE SEQUENCE</scope>
    <source>
        <strain evidence="7">QA-1986 374</strain>
    </source>
</reference>
<sequence>MNKQFDQIIVGGGVIGCSIAYQLVKRGYRVLLVERNRIGCEASSAAAGMLGAQGEFTEDSPLFQFAQESRALFQNLSEELLEEAGIDIQYLHKGIMKLAFHQQQYNRLQAIASFQREADNPAYLLSVEEAIKMEPGLTENLRAVLYLPNDGQVSARDLTKAFSLAASHHGAVIHEQEKVVELLMENGKVHGIQTTEAAYYADQVVVATGAFGDELLPADYATLPVKGECLLLEWEEELFQSTLWMDGCYLVPKRENKVIVGASSIPGKANKHVHAASVQRLLSKAQKMVPQLGEAKLRKYWAGVRPGTADELPYLGEIPGVPGLYVAKGHYRNGILLSPITGIYLADIIENKPVSPLYYDCFHASRRGNKLEKAGESK</sequence>
<evidence type="ECO:0000313" key="7">
    <source>
        <dbReference type="EMBL" id="UUI03570.1"/>
    </source>
</evidence>